<dbReference type="Proteomes" id="UP001454086">
    <property type="component" value="Unassembled WGS sequence"/>
</dbReference>
<evidence type="ECO:0000256" key="8">
    <source>
        <dbReference type="ARBA" id="ARBA00038436"/>
    </source>
</evidence>
<feature type="transmembrane region" description="Helical" evidence="9">
    <location>
        <begin position="92"/>
        <end position="112"/>
    </location>
</feature>
<accession>A0ABV1D328</accession>
<evidence type="ECO:0000313" key="12">
    <source>
        <dbReference type="Proteomes" id="UP001454086"/>
    </source>
</evidence>
<evidence type="ECO:0000256" key="5">
    <source>
        <dbReference type="ARBA" id="ARBA00022692"/>
    </source>
</evidence>
<sequence length="167" mass="18503">MKGLIKGLDYLSSTCRTLGETIIGICGIGILVSMIFAIIPRAFFGFSFAWPEETSRYLMIWVAFIGSSVAMKRCELVSFEFFVSMFHGKNKFIANLIAKAVTLYFLLVFINVGMQMLPSYMKSRASGLPITLFWPALGLFIGGIFMLIHTIDGGIHDVLGLIGKEEP</sequence>
<keyword evidence="6 9" id="KW-1133">Transmembrane helix</keyword>
<dbReference type="InterPro" id="IPR055348">
    <property type="entry name" value="DctQ"/>
</dbReference>
<organism evidence="11 12">
    <name type="scientific">Enterocloster hominis</name>
    <name type="common">ex Hitch et al. 2024</name>
    <dbReference type="NCBI Taxonomy" id="1917870"/>
    <lineage>
        <taxon>Bacteria</taxon>
        <taxon>Bacillati</taxon>
        <taxon>Bacillota</taxon>
        <taxon>Clostridia</taxon>
        <taxon>Lachnospirales</taxon>
        <taxon>Lachnospiraceae</taxon>
        <taxon>Enterocloster</taxon>
    </lineage>
</organism>
<evidence type="ECO:0000259" key="10">
    <source>
        <dbReference type="Pfam" id="PF04290"/>
    </source>
</evidence>
<evidence type="ECO:0000313" key="11">
    <source>
        <dbReference type="EMBL" id="MEQ2424796.1"/>
    </source>
</evidence>
<comment type="similarity">
    <text evidence="8">Belongs to the TRAP transporter small permease family.</text>
</comment>
<proteinExistence type="inferred from homology"/>
<keyword evidence="2" id="KW-0813">Transport</keyword>
<keyword evidence="12" id="KW-1185">Reference proteome</keyword>
<comment type="subcellular location">
    <subcellularLocation>
        <location evidence="1">Cell inner membrane</location>
        <topology evidence="1">Multi-pass membrane protein</topology>
    </subcellularLocation>
</comment>
<dbReference type="Pfam" id="PF04290">
    <property type="entry name" value="DctQ"/>
    <property type="match status" value="1"/>
</dbReference>
<keyword evidence="7 9" id="KW-0472">Membrane</keyword>
<feature type="transmembrane region" description="Helical" evidence="9">
    <location>
        <begin position="132"/>
        <end position="151"/>
    </location>
</feature>
<evidence type="ECO:0000256" key="6">
    <source>
        <dbReference type="ARBA" id="ARBA00022989"/>
    </source>
</evidence>
<dbReference type="PANTHER" id="PTHR35011:SF5">
    <property type="entry name" value="SIALIC ACID TRAP TRANSPORTER SMALL PERMEASE PROTEIN SIAQ"/>
    <property type="match status" value="1"/>
</dbReference>
<dbReference type="EMBL" id="JBBMFM010000018">
    <property type="protein sequence ID" value="MEQ2424796.1"/>
    <property type="molecule type" value="Genomic_DNA"/>
</dbReference>
<dbReference type="PANTHER" id="PTHR35011">
    <property type="entry name" value="2,3-DIKETO-L-GULONATE TRAP TRANSPORTER SMALL PERMEASE PROTEIN YIAM"/>
    <property type="match status" value="1"/>
</dbReference>
<feature type="domain" description="Tripartite ATP-independent periplasmic transporters DctQ component" evidence="10">
    <location>
        <begin position="31"/>
        <end position="151"/>
    </location>
</feature>
<reference evidence="11 12" key="1">
    <citation type="submission" date="2024-03" db="EMBL/GenBank/DDBJ databases">
        <title>Human intestinal bacterial collection.</title>
        <authorList>
            <person name="Pauvert C."/>
            <person name="Hitch T.C.A."/>
            <person name="Clavel T."/>
        </authorList>
    </citation>
    <scope>NUCLEOTIDE SEQUENCE [LARGE SCALE GENOMIC DNA]</scope>
    <source>
        <strain evidence="11 12">CLA-SR-H021</strain>
    </source>
</reference>
<evidence type="ECO:0000256" key="7">
    <source>
        <dbReference type="ARBA" id="ARBA00023136"/>
    </source>
</evidence>
<protein>
    <submittedName>
        <fullName evidence="11">TRAP transporter small permease</fullName>
    </submittedName>
</protein>
<dbReference type="RefSeq" id="WP_008717359.1">
    <property type="nucleotide sequence ID" value="NZ_JBBMFM010000018.1"/>
</dbReference>
<evidence type="ECO:0000256" key="3">
    <source>
        <dbReference type="ARBA" id="ARBA00022475"/>
    </source>
</evidence>
<comment type="caution">
    <text evidence="11">The sequence shown here is derived from an EMBL/GenBank/DDBJ whole genome shotgun (WGS) entry which is preliminary data.</text>
</comment>
<keyword evidence="5 9" id="KW-0812">Transmembrane</keyword>
<evidence type="ECO:0000256" key="1">
    <source>
        <dbReference type="ARBA" id="ARBA00004429"/>
    </source>
</evidence>
<evidence type="ECO:0000256" key="9">
    <source>
        <dbReference type="SAM" id="Phobius"/>
    </source>
</evidence>
<name>A0ABV1D328_9FIRM</name>
<feature type="transmembrane region" description="Helical" evidence="9">
    <location>
        <begin position="21"/>
        <end position="43"/>
    </location>
</feature>
<evidence type="ECO:0000256" key="2">
    <source>
        <dbReference type="ARBA" id="ARBA00022448"/>
    </source>
</evidence>
<keyword evidence="3" id="KW-1003">Cell membrane</keyword>
<evidence type="ECO:0000256" key="4">
    <source>
        <dbReference type="ARBA" id="ARBA00022519"/>
    </source>
</evidence>
<gene>
    <name evidence="11" type="ORF">WMQ36_07405</name>
</gene>
<dbReference type="InterPro" id="IPR007387">
    <property type="entry name" value="TRAP_DctQ"/>
</dbReference>
<keyword evidence="4" id="KW-0997">Cell inner membrane</keyword>